<sequence length="117" mass="13560">MLQIGYNGENYYIDPTTKNLIVSNCPKNNMAAMECSKGIELLNSDIINLIFRGFFKIKKALTIDEAIITAVNDNGDDIRDYIFKKQGDNTFMYEEALMKICQENFRYYSDPQNYTKI</sequence>
<dbReference type="RefSeq" id="WP_232218612.1">
    <property type="nucleotide sequence ID" value="NZ_CP010969.1"/>
</dbReference>
<proteinExistence type="predicted"/>
<evidence type="ECO:0000313" key="2">
    <source>
        <dbReference type="Proteomes" id="UP001056268"/>
    </source>
</evidence>
<keyword evidence="2" id="KW-1185">Reference proteome</keyword>
<name>A0ABY4U2P1_RICCR</name>
<gene>
    <name evidence="1" type="ORF">NBT09_03750</name>
</gene>
<organism evidence="1 2">
    <name type="scientific">Rickettsia conorii subsp. raoultii</name>
    <dbReference type="NCBI Taxonomy" id="369822"/>
    <lineage>
        <taxon>Bacteria</taxon>
        <taxon>Pseudomonadati</taxon>
        <taxon>Pseudomonadota</taxon>
        <taxon>Alphaproteobacteria</taxon>
        <taxon>Rickettsiales</taxon>
        <taxon>Rickettsiaceae</taxon>
        <taxon>Rickettsieae</taxon>
        <taxon>Rickettsia</taxon>
        <taxon>spotted fever group</taxon>
    </lineage>
</organism>
<protein>
    <recommendedName>
        <fullName evidence="3">Acyl-[acyl-carrier-protein]--UDP-N-acetylglucosamine O-acyltransferase</fullName>
    </recommendedName>
</protein>
<accession>A0ABY4U2P1</accession>
<dbReference type="Proteomes" id="UP001056268">
    <property type="component" value="Chromosome"/>
</dbReference>
<evidence type="ECO:0000313" key="1">
    <source>
        <dbReference type="EMBL" id="URW78430.1"/>
    </source>
</evidence>
<reference evidence="1" key="1">
    <citation type="submission" date="2022-05" db="EMBL/GenBank/DDBJ databases">
        <title>Tracking Rickettsia raoultii infection dynamics in vivo by bioorthogonal metabolic labeling.</title>
        <authorList>
            <person name="Zhu D.-Y."/>
            <person name="Jia N."/>
            <person name="Li C."/>
            <person name="Zhang M.-Z."/>
            <person name="Liu H.-B."/>
            <person name="Cao W.-C."/>
        </authorList>
    </citation>
    <scope>NUCLEOTIDE SEQUENCE</scope>
    <source>
        <strain evidence="1">BIME</strain>
    </source>
</reference>
<dbReference type="EMBL" id="CP098324">
    <property type="protein sequence ID" value="URW78430.1"/>
    <property type="molecule type" value="Genomic_DNA"/>
</dbReference>
<evidence type="ECO:0008006" key="3">
    <source>
        <dbReference type="Google" id="ProtNLM"/>
    </source>
</evidence>